<name>A0A1V6QEB3_9EURO</name>
<dbReference type="EMBL" id="MDYO01000080">
    <property type="protein sequence ID" value="OQD87327.1"/>
    <property type="molecule type" value="Genomic_DNA"/>
</dbReference>
<gene>
    <name evidence="2" type="ORF">PENSOL_c080G04928</name>
</gene>
<comment type="caution">
    <text evidence="2">The sequence shown here is derived from an EMBL/GenBank/DDBJ whole genome shotgun (WGS) entry which is preliminary data.</text>
</comment>
<evidence type="ECO:0000256" key="1">
    <source>
        <dbReference type="SAM" id="SignalP"/>
    </source>
</evidence>
<feature type="chain" id="PRO_5012935263" evidence="1">
    <location>
        <begin position="21"/>
        <end position="105"/>
    </location>
</feature>
<reference evidence="3" key="1">
    <citation type="journal article" date="2017" name="Nat. Microbiol.">
        <title>Global analysis of biosynthetic gene clusters reveals vast potential of secondary metabolite production in Penicillium species.</title>
        <authorList>
            <person name="Nielsen J.C."/>
            <person name="Grijseels S."/>
            <person name="Prigent S."/>
            <person name="Ji B."/>
            <person name="Dainat J."/>
            <person name="Nielsen K.F."/>
            <person name="Frisvad J.C."/>
            <person name="Workman M."/>
            <person name="Nielsen J."/>
        </authorList>
    </citation>
    <scope>NUCLEOTIDE SEQUENCE [LARGE SCALE GENOMIC DNA]</scope>
    <source>
        <strain evidence="3">IBT 29525</strain>
    </source>
</reference>
<keyword evidence="1" id="KW-0732">Signal</keyword>
<evidence type="ECO:0000313" key="2">
    <source>
        <dbReference type="EMBL" id="OQD87327.1"/>
    </source>
</evidence>
<feature type="signal peptide" evidence="1">
    <location>
        <begin position="1"/>
        <end position="20"/>
    </location>
</feature>
<proteinExistence type="predicted"/>
<sequence length="105" mass="10707">MKLITSIGATLLAMGTIAVAGDTSSCFGDGATKPDAFCTSTCTPKDGGSAGDPTGDTWEKGTPWCYLVNNNGGKYVCTKSQGCQGIEGYTCLNRSQDSTLGGCFA</sequence>
<accession>A0A1V6QEB3</accession>
<evidence type="ECO:0000313" key="3">
    <source>
        <dbReference type="Proteomes" id="UP000191612"/>
    </source>
</evidence>
<dbReference type="AlphaFoldDB" id="A0A1V6QEB3"/>
<dbReference type="Proteomes" id="UP000191612">
    <property type="component" value="Unassembled WGS sequence"/>
</dbReference>
<protein>
    <submittedName>
        <fullName evidence="2">Uncharacterized protein</fullName>
    </submittedName>
</protein>
<organism evidence="2 3">
    <name type="scientific">Penicillium solitum</name>
    <dbReference type="NCBI Taxonomy" id="60172"/>
    <lineage>
        <taxon>Eukaryota</taxon>
        <taxon>Fungi</taxon>
        <taxon>Dikarya</taxon>
        <taxon>Ascomycota</taxon>
        <taxon>Pezizomycotina</taxon>
        <taxon>Eurotiomycetes</taxon>
        <taxon>Eurotiomycetidae</taxon>
        <taxon>Eurotiales</taxon>
        <taxon>Aspergillaceae</taxon>
        <taxon>Penicillium</taxon>
    </lineage>
</organism>
<keyword evidence="3" id="KW-1185">Reference proteome</keyword>